<dbReference type="InterPro" id="IPR050555">
    <property type="entry name" value="Bact_Solute-Bind_Prot2"/>
</dbReference>
<dbReference type="SUPFAM" id="SSF53822">
    <property type="entry name" value="Periplasmic binding protein-like I"/>
    <property type="match status" value="1"/>
</dbReference>
<evidence type="ECO:0000256" key="2">
    <source>
        <dbReference type="ARBA" id="ARBA00022729"/>
    </source>
</evidence>
<evidence type="ECO:0000256" key="3">
    <source>
        <dbReference type="SAM" id="SignalP"/>
    </source>
</evidence>
<dbReference type="Pfam" id="PF13407">
    <property type="entry name" value="Peripla_BP_4"/>
    <property type="match status" value="1"/>
</dbReference>
<dbReference type="PROSITE" id="PS51257">
    <property type="entry name" value="PROKAR_LIPOPROTEIN"/>
    <property type="match status" value="1"/>
</dbReference>
<gene>
    <name evidence="5" type="ORF">FN960_02555</name>
</gene>
<dbReference type="InterPro" id="IPR028082">
    <property type="entry name" value="Peripla_BP_I"/>
</dbReference>
<dbReference type="GO" id="GO:0030288">
    <property type="term" value="C:outer membrane-bounded periplasmic space"/>
    <property type="evidence" value="ECO:0007669"/>
    <property type="project" value="TreeGrafter"/>
</dbReference>
<dbReference type="NCBIfam" id="NF040907">
    <property type="entry name" value="ChvE"/>
    <property type="match status" value="1"/>
</dbReference>
<dbReference type="RefSeq" id="WP_143846799.1">
    <property type="nucleotide sequence ID" value="NZ_VLXZ01000001.1"/>
</dbReference>
<comment type="subcellular location">
    <subcellularLocation>
        <location evidence="1">Cell envelope</location>
    </subcellularLocation>
</comment>
<dbReference type="OrthoDB" id="9769193at2"/>
<feature type="chain" id="PRO_5038774912" evidence="3">
    <location>
        <begin position="19"/>
        <end position="361"/>
    </location>
</feature>
<accession>A0A554A456</accession>
<evidence type="ECO:0000256" key="1">
    <source>
        <dbReference type="ARBA" id="ARBA00004196"/>
    </source>
</evidence>
<dbReference type="GO" id="GO:0030246">
    <property type="term" value="F:carbohydrate binding"/>
    <property type="evidence" value="ECO:0007669"/>
    <property type="project" value="TreeGrafter"/>
</dbReference>
<name>A0A554A456_9BACI</name>
<reference evidence="5 6" key="1">
    <citation type="submission" date="2019-07" db="EMBL/GenBank/DDBJ databases">
        <authorList>
            <person name="Park Y.J."/>
            <person name="Jeong S.E."/>
            <person name="Jung H.S."/>
        </authorList>
    </citation>
    <scope>NUCLEOTIDE SEQUENCE [LARGE SCALE GENOMIC DNA]</scope>
    <source>
        <strain evidence="6">P16(2019)</strain>
    </source>
</reference>
<dbReference type="PANTHER" id="PTHR30036">
    <property type="entry name" value="D-XYLOSE-BINDING PERIPLASMIC PROTEIN"/>
    <property type="match status" value="1"/>
</dbReference>
<keyword evidence="2 3" id="KW-0732">Signal</keyword>
<evidence type="ECO:0000313" key="5">
    <source>
        <dbReference type="EMBL" id="TSB48455.1"/>
    </source>
</evidence>
<comment type="caution">
    <text evidence="5">The sequence shown here is derived from an EMBL/GenBank/DDBJ whole genome shotgun (WGS) entry which is preliminary data.</text>
</comment>
<feature type="domain" description="Periplasmic binding protein" evidence="4">
    <location>
        <begin position="38"/>
        <end position="313"/>
    </location>
</feature>
<dbReference type="InterPro" id="IPR025997">
    <property type="entry name" value="SBP_2_dom"/>
</dbReference>
<dbReference type="Proteomes" id="UP000318521">
    <property type="component" value="Unassembled WGS sequence"/>
</dbReference>
<dbReference type="Gene3D" id="3.40.50.2300">
    <property type="match status" value="2"/>
</dbReference>
<organism evidence="5 6">
    <name type="scientific">Alkalicoccobacillus porphyridii</name>
    <dbReference type="NCBI Taxonomy" id="2597270"/>
    <lineage>
        <taxon>Bacteria</taxon>
        <taxon>Bacillati</taxon>
        <taxon>Bacillota</taxon>
        <taxon>Bacilli</taxon>
        <taxon>Bacillales</taxon>
        <taxon>Bacillaceae</taxon>
        <taxon>Alkalicoccobacillus</taxon>
    </lineage>
</organism>
<dbReference type="CDD" id="cd19994">
    <property type="entry name" value="PBP1_ChvE"/>
    <property type="match status" value="1"/>
</dbReference>
<sequence length="361" mass="39067">MKKVGLLGMALMSGLVLVACSEGSSGGNGGDGDGEMTVGISMPTQSSERWIADGNNMVSYFEELGYDTELQYAEDVVENQVSQIENMITLGVDALVIAAVDGEALTSVLESANAENIPVISYDRLIMNSEHVDYYATFDNFEVGVLQGQYIIDELDLENEDGPFNIELFAGSPDDNNAHFFFNGAMSVLQPYLDEGKLVVGSGQTDFNQISILRWDGATAQSRMDNLLSSNYGGGEELDAVLAPADLLSIGILASLKSVGYSADDMPIITGQDADIPSVNAIIAGEQAMTIFKDTRVLAEKAVEMTESVLNDEEPEVNDTETYDNNVKVVPSFLETPVVVDVDNYEELLIESEYYSEDQLN</sequence>
<dbReference type="EMBL" id="VLXZ01000001">
    <property type="protein sequence ID" value="TSB48455.1"/>
    <property type="molecule type" value="Genomic_DNA"/>
</dbReference>
<keyword evidence="6" id="KW-1185">Reference proteome</keyword>
<evidence type="ECO:0000259" key="4">
    <source>
        <dbReference type="Pfam" id="PF13407"/>
    </source>
</evidence>
<evidence type="ECO:0000313" key="6">
    <source>
        <dbReference type="Proteomes" id="UP000318521"/>
    </source>
</evidence>
<proteinExistence type="predicted"/>
<feature type="signal peptide" evidence="3">
    <location>
        <begin position="1"/>
        <end position="18"/>
    </location>
</feature>
<dbReference type="InterPro" id="IPR049784">
    <property type="entry name" value="ChvE-like"/>
</dbReference>
<protein>
    <submittedName>
        <fullName evidence="5">Sugar ABC transporter substrate-binding protein</fullName>
    </submittedName>
</protein>
<dbReference type="AlphaFoldDB" id="A0A554A456"/>
<dbReference type="PANTHER" id="PTHR30036:SF1">
    <property type="entry name" value="D-XYLOSE-BINDING PERIPLASMIC PROTEIN"/>
    <property type="match status" value="1"/>
</dbReference>